<evidence type="ECO:0000256" key="6">
    <source>
        <dbReference type="ARBA" id="ARBA00022813"/>
    </source>
</evidence>
<dbReference type="InterPro" id="IPR042195">
    <property type="entry name" value="ArgJ_beta_C"/>
</dbReference>
<evidence type="ECO:0000256" key="8">
    <source>
        <dbReference type="ARBA" id="ARBA00049439"/>
    </source>
</evidence>
<evidence type="ECO:0000256" key="1">
    <source>
        <dbReference type="ARBA" id="ARBA00006774"/>
    </source>
</evidence>
<evidence type="ECO:0000256" key="3">
    <source>
        <dbReference type="ARBA" id="ARBA00022571"/>
    </source>
</evidence>
<dbReference type="GO" id="GO:0006592">
    <property type="term" value="P:ornithine biosynthetic process"/>
    <property type="evidence" value="ECO:0007669"/>
    <property type="project" value="TreeGrafter"/>
</dbReference>
<dbReference type="GO" id="GO:0005737">
    <property type="term" value="C:cytoplasm"/>
    <property type="evidence" value="ECO:0007669"/>
    <property type="project" value="UniProtKB-SubCell"/>
</dbReference>
<dbReference type="PANTHER" id="PTHR23100">
    <property type="entry name" value="ARGININE BIOSYNTHESIS BIFUNCTIONAL PROTEIN ARGJ"/>
    <property type="match status" value="1"/>
</dbReference>
<evidence type="ECO:0000256" key="2">
    <source>
        <dbReference type="ARBA" id="ARBA00011475"/>
    </source>
</evidence>
<dbReference type="InterPro" id="IPR002813">
    <property type="entry name" value="Arg_biosynth_ArgJ"/>
</dbReference>
<evidence type="ECO:0000313" key="10">
    <source>
        <dbReference type="EMBL" id="PZN75059.1"/>
    </source>
</evidence>
<comment type="catalytic activity">
    <reaction evidence="8 9">
        <text>N(2)-acetyl-L-ornithine + L-glutamate = N-acetyl-L-glutamate + L-ornithine</text>
        <dbReference type="Rhea" id="RHEA:15349"/>
        <dbReference type="ChEBI" id="CHEBI:29985"/>
        <dbReference type="ChEBI" id="CHEBI:44337"/>
        <dbReference type="ChEBI" id="CHEBI:46911"/>
        <dbReference type="ChEBI" id="CHEBI:57805"/>
        <dbReference type="EC" id="2.3.1.35"/>
    </reaction>
</comment>
<dbReference type="GO" id="GO:0004358">
    <property type="term" value="F:L-glutamate N-acetyltransferase activity, acting on acetyl-L-ornithine as donor"/>
    <property type="evidence" value="ECO:0007669"/>
    <property type="project" value="UniProtKB-UniRule"/>
</dbReference>
<feature type="active site" description="Nucleophile" evidence="9">
    <location>
        <position position="188"/>
    </location>
</feature>
<dbReference type="Pfam" id="PF01960">
    <property type="entry name" value="ArgJ"/>
    <property type="match status" value="1"/>
</dbReference>
<feature type="chain" id="PRO_5023433498" description="Arginine biosynthesis bifunctional protein ArgJ alpha chain" evidence="9">
    <location>
        <begin position="1"/>
        <end position="187"/>
    </location>
</feature>
<dbReference type="FunFam" id="3.10.20.340:FF:000001">
    <property type="entry name" value="Arginine biosynthesis bifunctional protein ArgJ, chloroplastic"/>
    <property type="match status" value="1"/>
</dbReference>
<dbReference type="Gene3D" id="3.60.70.12">
    <property type="entry name" value="L-amino peptidase D-ALA esterase/amidase"/>
    <property type="match status" value="1"/>
</dbReference>
<organism evidence="10 11">
    <name type="scientific">Candidatus Methylumidiphilus alinenensis</name>
    <dbReference type="NCBI Taxonomy" id="2202197"/>
    <lineage>
        <taxon>Bacteria</taxon>
        <taxon>Pseudomonadati</taxon>
        <taxon>Pseudomonadota</taxon>
        <taxon>Gammaproteobacteria</taxon>
        <taxon>Methylococcales</taxon>
        <taxon>Candidatus Methylumidiphilus</taxon>
    </lineage>
</organism>
<dbReference type="InterPro" id="IPR016117">
    <property type="entry name" value="ArgJ-like_dom_sf"/>
</dbReference>
<reference evidence="10 11" key="1">
    <citation type="journal article" date="2018" name="Aquat. Microb. Ecol.">
        <title>Gammaproteobacterial methanotrophs dominate.</title>
        <authorList>
            <person name="Rissanen A.J."/>
            <person name="Saarenheimo J."/>
            <person name="Tiirola M."/>
            <person name="Peura S."/>
            <person name="Aalto S.L."/>
            <person name="Karvinen A."/>
            <person name="Nykanen H."/>
        </authorList>
    </citation>
    <scope>NUCLEOTIDE SEQUENCE [LARGE SCALE GENOMIC DNA]</scope>
    <source>
        <strain evidence="10">AMbin10</strain>
    </source>
</reference>
<gene>
    <name evidence="9 10" type="primary">argJ</name>
    <name evidence="10" type="ORF">DM484_19710</name>
</gene>
<dbReference type="AlphaFoldDB" id="A0A2W4QYD1"/>
<dbReference type="FunFam" id="3.60.70.12:FF:000001">
    <property type="entry name" value="Arginine biosynthesis bifunctional protein ArgJ, chloroplastic"/>
    <property type="match status" value="1"/>
</dbReference>
<accession>A0A2W4QYD1</accession>
<keyword evidence="4 9" id="KW-0028">Amino-acid biosynthesis</keyword>
<dbReference type="EC" id="2.3.1.1" evidence="9"/>
<feature type="chain" id="PRO_5023433497" description="Arginine biosynthesis bifunctional protein ArgJ beta chain" evidence="9">
    <location>
        <begin position="188"/>
        <end position="402"/>
    </location>
</feature>
<dbReference type="EC" id="2.3.1.35" evidence="9"/>
<feature type="binding site" evidence="9">
    <location>
        <position position="273"/>
    </location>
    <ligand>
        <name>substrate</name>
    </ligand>
</feature>
<keyword evidence="3 9" id="KW-0055">Arginine biosynthesis</keyword>
<feature type="binding site" evidence="9">
    <location>
        <position position="397"/>
    </location>
    <ligand>
        <name>substrate</name>
    </ligand>
</feature>
<dbReference type="Gene3D" id="3.10.20.340">
    <property type="entry name" value="ArgJ beta chain, C-terminal domain"/>
    <property type="match status" value="1"/>
</dbReference>
<dbReference type="NCBIfam" id="TIGR00120">
    <property type="entry name" value="ArgJ"/>
    <property type="match status" value="1"/>
</dbReference>
<feature type="binding site" evidence="9">
    <location>
        <position position="151"/>
    </location>
    <ligand>
        <name>substrate</name>
    </ligand>
</feature>
<keyword evidence="7 9" id="KW-0012">Acyltransferase</keyword>
<comment type="pathway">
    <text evidence="9">Amino-acid biosynthesis; L-arginine biosynthesis; N(2)-acetyl-L-ornithine from L-glutamate: step 1/4.</text>
</comment>
<comment type="subcellular location">
    <subcellularLocation>
        <location evidence="9">Cytoplasm</location>
    </subcellularLocation>
</comment>
<dbReference type="UniPathway" id="UPA00068">
    <property type="reaction ID" value="UER00106"/>
</dbReference>
<dbReference type="Proteomes" id="UP000249396">
    <property type="component" value="Unassembled WGS sequence"/>
</dbReference>
<evidence type="ECO:0000256" key="5">
    <source>
        <dbReference type="ARBA" id="ARBA00022679"/>
    </source>
</evidence>
<feature type="site" description="Cleavage; by autolysis" evidence="9">
    <location>
        <begin position="187"/>
        <end position="188"/>
    </location>
</feature>
<dbReference type="EMBL" id="QJPH01000403">
    <property type="protein sequence ID" value="PZN75059.1"/>
    <property type="molecule type" value="Genomic_DNA"/>
</dbReference>
<comment type="pathway">
    <text evidence="9">Amino-acid biosynthesis; L-arginine biosynthesis; L-ornithine and N-acetyl-L-glutamate from L-glutamate and N(2)-acetyl-L-ornithine (cyclic): step 1/1.</text>
</comment>
<feature type="site" description="Involved in the stabilization of negative charge on the oxyanion by the formation of the oxyanion hole" evidence="9">
    <location>
        <position position="114"/>
    </location>
</feature>
<dbReference type="PANTHER" id="PTHR23100:SF0">
    <property type="entry name" value="ARGININE BIOSYNTHESIS BIFUNCTIONAL PROTEIN ARGJ, MITOCHONDRIAL"/>
    <property type="match status" value="1"/>
</dbReference>
<feature type="binding site" evidence="9">
    <location>
        <position position="188"/>
    </location>
    <ligand>
        <name>substrate</name>
    </ligand>
</feature>
<name>A0A2W4QYD1_9GAMM</name>
<keyword evidence="9" id="KW-0511">Multifunctional enzyme</keyword>
<comment type="catalytic activity">
    <reaction evidence="9">
        <text>L-glutamate + acetyl-CoA = N-acetyl-L-glutamate + CoA + H(+)</text>
        <dbReference type="Rhea" id="RHEA:24292"/>
        <dbReference type="ChEBI" id="CHEBI:15378"/>
        <dbReference type="ChEBI" id="CHEBI:29985"/>
        <dbReference type="ChEBI" id="CHEBI:44337"/>
        <dbReference type="ChEBI" id="CHEBI:57287"/>
        <dbReference type="ChEBI" id="CHEBI:57288"/>
        <dbReference type="EC" id="2.3.1.1"/>
    </reaction>
</comment>
<feature type="site" description="Involved in the stabilization of negative charge on the oxyanion by the formation of the oxyanion hole" evidence="9">
    <location>
        <position position="115"/>
    </location>
</feature>
<comment type="subunit">
    <text evidence="2 9">Heterotetramer of two alpha and two beta chains.</text>
</comment>
<keyword evidence="9" id="KW-0963">Cytoplasm</keyword>
<evidence type="ECO:0000256" key="9">
    <source>
        <dbReference type="HAMAP-Rule" id="MF_01106"/>
    </source>
</evidence>
<comment type="caution">
    <text evidence="10">The sequence shown here is derived from an EMBL/GenBank/DDBJ whole genome shotgun (WGS) entry which is preliminary data.</text>
</comment>
<feature type="binding site" evidence="9">
    <location>
        <position position="177"/>
    </location>
    <ligand>
        <name>substrate</name>
    </ligand>
</feature>
<sequence>MTNQHPSSFPPKIAGLRLGTTGAGIKRADRDDLLLIELDPSSTCAAVFTRNAFCAAPVTVSRSHLGHGPRWLLVNAGNANAGTGQRGLDDALQTCAIVAGLRGGRPEQVLPFSTGVIGEYLPIDKIASALPKAMAALTEEGWERASRAIMTTDTVPKLVHREIILEGRKLALVGIAKGAGMIHPNMATLLSFIGTDAKLEAPLLQELLATAADRSFNCITVDGDTSTNDSLVLMATGSSGVAVQRDDPNLPVFALALQAVCDELAEAIVRDGEGATKLMRIVVEQARNEAEAHQVANTIALSPLVKTAFFASDPNWGRILAAVGRSGCPDLDIAKVAIWLGDVCIVENGGRALSYTEEAGQKVMSETDITVRITLGRGDASQRVLTCDFSYDYVKINAEYRT</sequence>
<proteinExistence type="inferred from homology"/>
<keyword evidence="5 9" id="KW-0808">Transferase</keyword>
<dbReference type="HAMAP" id="MF_01106">
    <property type="entry name" value="ArgJ"/>
    <property type="match status" value="1"/>
</dbReference>
<dbReference type="NCBIfam" id="NF003802">
    <property type="entry name" value="PRK05388.1"/>
    <property type="match status" value="1"/>
</dbReference>
<evidence type="ECO:0000256" key="4">
    <source>
        <dbReference type="ARBA" id="ARBA00022605"/>
    </source>
</evidence>
<evidence type="ECO:0000313" key="11">
    <source>
        <dbReference type="Proteomes" id="UP000249396"/>
    </source>
</evidence>
<dbReference type="SUPFAM" id="SSF56266">
    <property type="entry name" value="DmpA/ArgJ-like"/>
    <property type="match status" value="1"/>
</dbReference>
<keyword evidence="6 9" id="KW-0068">Autocatalytic cleavage</keyword>
<comment type="function">
    <text evidence="9">Catalyzes two activities which are involved in the cyclic version of arginine biosynthesis: the synthesis of N-acetylglutamate from glutamate and acetyl-CoA as the acetyl donor, and of ornithine by transacetylation between N(2)-acetylornithine and glutamate.</text>
</comment>
<evidence type="ECO:0000256" key="7">
    <source>
        <dbReference type="ARBA" id="ARBA00023315"/>
    </source>
</evidence>
<protein>
    <recommendedName>
        <fullName evidence="9">Arginine biosynthesis bifunctional protein ArgJ</fullName>
    </recommendedName>
    <domain>
        <recommendedName>
            <fullName evidence="9">Glutamate N-acetyltransferase</fullName>
            <ecNumber evidence="9">2.3.1.35</ecNumber>
        </recommendedName>
        <alternativeName>
            <fullName evidence="9">Ornithine acetyltransferase</fullName>
            <shortName evidence="9">OATase</shortName>
        </alternativeName>
        <alternativeName>
            <fullName evidence="9">Ornithine transacetylase</fullName>
        </alternativeName>
    </domain>
    <domain>
        <recommendedName>
            <fullName evidence="9">Amino-acid acetyltransferase</fullName>
            <ecNumber evidence="9">2.3.1.1</ecNumber>
        </recommendedName>
        <alternativeName>
            <fullName evidence="9">N-acetylglutamate synthase</fullName>
            <shortName evidence="9">AGSase</shortName>
        </alternativeName>
    </domain>
    <component>
        <recommendedName>
            <fullName evidence="9">Arginine biosynthesis bifunctional protein ArgJ alpha chain</fullName>
        </recommendedName>
    </component>
    <component>
        <recommendedName>
            <fullName evidence="9">Arginine biosynthesis bifunctional protein ArgJ beta chain</fullName>
        </recommendedName>
    </component>
</protein>
<dbReference type="GO" id="GO:0006526">
    <property type="term" value="P:L-arginine biosynthetic process"/>
    <property type="evidence" value="ECO:0007669"/>
    <property type="project" value="UniProtKB-UniRule"/>
</dbReference>
<comment type="similarity">
    <text evidence="1 9">Belongs to the ArgJ family.</text>
</comment>
<feature type="binding site" evidence="9">
    <location>
        <position position="402"/>
    </location>
    <ligand>
        <name>substrate</name>
    </ligand>
</feature>
<dbReference type="CDD" id="cd02152">
    <property type="entry name" value="OAT"/>
    <property type="match status" value="1"/>
</dbReference>
<dbReference type="GO" id="GO:0004042">
    <property type="term" value="F:L-glutamate N-acetyltransferase activity"/>
    <property type="evidence" value="ECO:0007669"/>
    <property type="project" value="UniProtKB-UniRule"/>
</dbReference>